<reference evidence="1" key="2">
    <citation type="submission" date="2022-10" db="EMBL/GenBank/DDBJ databases">
        <authorList>
            <person name="Ngo T.-E."/>
        </authorList>
    </citation>
    <scope>NUCLEOTIDE SEQUENCE</scope>
    <source>
        <strain evidence="1">JHB</strain>
    </source>
</reference>
<dbReference type="Proteomes" id="UP000176944">
    <property type="component" value="Chromosome"/>
</dbReference>
<reference evidence="1" key="1">
    <citation type="journal article" date="2017" name="Proc. Natl. Acad. Sci. U.S.A.">
        <title>Comparative genomics uncovers the prolific and distinctive metabolic potential of the cyanobacterial genus Moorea.</title>
        <authorList>
            <person name="Leao T."/>
            <person name="Castelao G."/>
            <person name="Korobeynikov A."/>
            <person name="Monroe E.A."/>
            <person name="Podell S."/>
            <person name="Glukhov E."/>
            <person name="Allen E.E."/>
            <person name="Gerwick W.H."/>
            <person name="Gerwick L."/>
        </authorList>
    </citation>
    <scope>NUCLEOTIDE SEQUENCE</scope>
    <source>
        <strain evidence="1">JHB</strain>
    </source>
</reference>
<evidence type="ECO:0000313" key="1">
    <source>
        <dbReference type="EMBL" id="WAN68645.1"/>
    </source>
</evidence>
<proteinExistence type="predicted"/>
<sequence length="62" mass="6959">MGRWGDGEIGGRESCRFDRNLVSSRLEMSCYSLQTTCYHNQLITLEVRPVANLILNGKSAPN</sequence>
<organism evidence="1">
    <name type="scientific">Moorena producens (strain JHB)</name>
    <dbReference type="NCBI Taxonomy" id="1454205"/>
    <lineage>
        <taxon>Bacteria</taxon>
        <taxon>Bacillati</taxon>
        <taxon>Cyanobacteriota</taxon>
        <taxon>Cyanophyceae</taxon>
        <taxon>Coleofasciculales</taxon>
        <taxon>Coleofasciculaceae</taxon>
        <taxon>Moorena</taxon>
    </lineage>
</organism>
<protein>
    <submittedName>
        <fullName evidence="1">Uncharacterized protein</fullName>
    </submittedName>
</protein>
<accession>A0A9Q9UVB3</accession>
<name>A0A9Q9UVB3_MOOP1</name>
<dbReference type="EMBL" id="CP017708">
    <property type="protein sequence ID" value="WAN68645.1"/>
    <property type="molecule type" value="Genomic_DNA"/>
</dbReference>
<dbReference type="AlphaFoldDB" id="A0A9Q9UVB3"/>
<gene>
    <name evidence="1" type="ORF">BJP36_40440</name>
</gene>